<dbReference type="EMBL" id="BKCJ011884635">
    <property type="protein sequence ID" value="GFD60927.1"/>
    <property type="molecule type" value="Genomic_DNA"/>
</dbReference>
<feature type="non-terminal residue" evidence="1">
    <location>
        <position position="1"/>
    </location>
</feature>
<name>A0A699XML5_TANCI</name>
<accession>A0A699XML5</accession>
<evidence type="ECO:0000313" key="1">
    <source>
        <dbReference type="EMBL" id="GFD60927.1"/>
    </source>
</evidence>
<protein>
    <submittedName>
        <fullName evidence="1">Uncharacterized protein</fullName>
    </submittedName>
</protein>
<comment type="caution">
    <text evidence="1">The sequence shown here is derived from an EMBL/GenBank/DDBJ whole genome shotgun (WGS) entry which is preliminary data.</text>
</comment>
<reference evidence="1" key="1">
    <citation type="journal article" date="2019" name="Sci. Rep.">
        <title>Draft genome of Tanacetum cinerariifolium, the natural source of mosquito coil.</title>
        <authorList>
            <person name="Yamashiro T."/>
            <person name="Shiraishi A."/>
            <person name="Satake H."/>
            <person name="Nakayama K."/>
        </authorList>
    </citation>
    <scope>NUCLEOTIDE SEQUENCE</scope>
</reference>
<feature type="non-terminal residue" evidence="1">
    <location>
        <position position="79"/>
    </location>
</feature>
<gene>
    <name evidence="1" type="ORF">Tci_932896</name>
</gene>
<sequence>LNSLPVADFVFVRGGVVDAVLPEQIIDVKALVLAIRADHNQSEADERVDEPVEAVHLPSDVQVVPSQCLLDEGHVDFTK</sequence>
<dbReference type="AlphaFoldDB" id="A0A699XML5"/>
<organism evidence="1">
    <name type="scientific">Tanacetum cinerariifolium</name>
    <name type="common">Dalmatian daisy</name>
    <name type="synonym">Chrysanthemum cinerariifolium</name>
    <dbReference type="NCBI Taxonomy" id="118510"/>
    <lineage>
        <taxon>Eukaryota</taxon>
        <taxon>Viridiplantae</taxon>
        <taxon>Streptophyta</taxon>
        <taxon>Embryophyta</taxon>
        <taxon>Tracheophyta</taxon>
        <taxon>Spermatophyta</taxon>
        <taxon>Magnoliopsida</taxon>
        <taxon>eudicotyledons</taxon>
        <taxon>Gunneridae</taxon>
        <taxon>Pentapetalae</taxon>
        <taxon>asterids</taxon>
        <taxon>campanulids</taxon>
        <taxon>Asterales</taxon>
        <taxon>Asteraceae</taxon>
        <taxon>Asteroideae</taxon>
        <taxon>Anthemideae</taxon>
        <taxon>Anthemidinae</taxon>
        <taxon>Tanacetum</taxon>
    </lineage>
</organism>
<proteinExistence type="predicted"/>